<protein>
    <submittedName>
        <fullName evidence="1">Unannotated protein</fullName>
    </submittedName>
</protein>
<dbReference type="EMBL" id="CAFBOZ010000285">
    <property type="protein sequence ID" value="CAB5020650.1"/>
    <property type="molecule type" value="Genomic_DNA"/>
</dbReference>
<name>A0A6J7QSE1_9ZZZZ</name>
<gene>
    <name evidence="1" type="ORF">UFOPK3992_01692</name>
</gene>
<dbReference type="AlphaFoldDB" id="A0A6J7QSE1"/>
<organism evidence="1">
    <name type="scientific">freshwater metagenome</name>
    <dbReference type="NCBI Taxonomy" id="449393"/>
    <lineage>
        <taxon>unclassified sequences</taxon>
        <taxon>metagenomes</taxon>
        <taxon>ecological metagenomes</taxon>
    </lineage>
</organism>
<reference evidence="1" key="1">
    <citation type="submission" date="2020-05" db="EMBL/GenBank/DDBJ databases">
        <authorList>
            <person name="Chiriac C."/>
            <person name="Salcher M."/>
            <person name="Ghai R."/>
            <person name="Kavagutti S V."/>
        </authorList>
    </citation>
    <scope>NUCLEOTIDE SEQUENCE</scope>
</reference>
<evidence type="ECO:0000313" key="1">
    <source>
        <dbReference type="EMBL" id="CAB5020650.1"/>
    </source>
</evidence>
<sequence>MTIPSSTSQSVFDDPRGMITSSFGPMTVFGALVNTIGSSGMGMPDSAA</sequence>
<accession>A0A6J7QSE1</accession>
<proteinExistence type="predicted"/>